<dbReference type="CDD" id="cd02002">
    <property type="entry name" value="TPP_BFDC"/>
    <property type="match status" value="1"/>
</dbReference>
<keyword evidence="7" id="KW-0456">Lyase</keyword>
<dbReference type="PANTHER" id="PTHR18968:SF133">
    <property type="entry name" value="BENZOYLFORMATE DECARBOXYLASE"/>
    <property type="match status" value="1"/>
</dbReference>
<sequence>MTGSAPQQNHGQVNEYGARGARQWTVRDAVIDFARRVGMTSIFANPGSTELPMFRDFPADFRYVLGLQEAVVVGMADGYAQATGNAALVNLHSAAGVGNAMGNIFTAFRNRTPLVVTAGQQARSILPFDPFLAATQATELPKPYVKWSIEPARAQDVPLAIARAYAIAMQEPRGPVFVSIPADDWDQPAEPVPVSEVAHTMRPEPAMLERIGALLDACERPAFVVGGAVDRAGAVPDVVQLAERHHARVYVAPMTGRCSFPESHRLFAGFLPAMRERIVELLGGHDAIFVIGAPAFTYHVEGSGPHVPAGAQLCQLIDDPGVAAWTPQGIAAVGNVRLGVQDLLTRAAPKARELPAPRALPPRALPPSSGSERMSVAFALQTLAEVRDPAGVVVEEAPSARPVMQTYLPITRAGTFMTMDSGGLGYGMPAAVGVALARPGERVIALIGDGSSMYSIQAIWSAVQMQLPITFVILNNTRYAALQDFAPVFGFAPHETVQGTDLPGLDFVMLAKGMGCPGERVSEAARLADALRSALATSAPDDGPTLVEVVVA</sequence>
<dbReference type="InterPro" id="IPR011766">
    <property type="entry name" value="TPP_enzyme_TPP-bd"/>
</dbReference>
<name>A0ABW9EKA3_9BURK</name>
<feature type="domain" description="Thiamine pyrophosphate enzyme N-terminal TPP-binding" evidence="6">
    <location>
        <begin position="25"/>
        <end position="125"/>
    </location>
</feature>
<dbReference type="GO" id="GO:0050695">
    <property type="term" value="F:benzoylformate decarboxylase activity"/>
    <property type="evidence" value="ECO:0007669"/>
    <property type="project" value="UniProtKB-EC"/>
</dbReference>
<dbReference type="CDD" id="cd07035">
    <property type="entry name" value="TPP_PYR_POX_like"/>
    <property type="match status" value="1"/>
</dbReference>
<dbReference type="InterPro" id="IPR029035">
    <property type="entry name" value="DHS-like_NAD/FAD-binding_dom"/>
</dbReference>
<dbReference type="SUPFAM" id="SSF52467">
    <property type="entry name" value="DHS-like NAD/FAD-binding domain"/>
    <property type="match status" value="1"/>
</dbReference>
<dbReference type="Pfam" id="PF02775">
    <property type="entry name" value="TPP_enzyme_C"/>
    <property type="match status" value="1"/>
</dbReference>
<proteinExistence type="inferred from homology"/>
<dbReference type="Pfam" id="PF02776">
    <property type="entry name" value="TPP_enzyme_N"/>
    <property type="match status" value="1"/>
</dbReference>
<evidence type="ECO:0000259" key="6">
    <source>
        <dbReference type="Pfam" id="PF02776"/>
    </source>
</evidence>
<keyword evidence="8" id="KW-1185">Reference proteome</keyword>
<dbReference type="InterPro" id="IPR045229">
    <property type="entry name" value="TPP_enz"/>
</dbReference>
<evidence type="ECO:0000313" key="8">
    <source>
        <dbReference type="Proteomes" id="UP001629392"/>
    </source>
</evidence>
<accession>A0ABW9EKA3</accession>
<comment type="similarity">
    <text evidence="1 3">Belongs to the TPP enzyme family.</text>
</comment>
<dbReference type="Gene3D" id="3.40.50.970">
    <property type="match status" value="2"/>
</dbReference>
<dbReference type="PANTHER" id="PTHR18968">
    <property type="entry name" value="THIAMINE PYROPHOSPHATE ENZYMES"/>
    <property type="match status" value="1"/>
</dbReference>
<dbReference type="PROSITE" id="PS00187">
    <property type="entry name" value="TPP_ENZYMES"/>
    <property type="match status" value="1"/>
</dbReference>
<evidence type="ECO:0000313" key="7">
    <source>
        <dbReference type="EMBL" id="MFM0719476.1"/>
    </source>
</evidence>
<feature type="domain" description="Thiamine pyrophosphate enzyme central" evidence="4">
    <location>
        <begin position="209"/>
        <end position="342"/>
    </location>
</feature>
<dbReference type="Gene3D" id="3.40.50.1220">
    <property type="entry name" value="TPP-binding domain"/>
    <property type="match status" value="1"/>
</dbReference>
<organism evidence="7 8">
    <name type="scientific">Paraburkholderia strydomiana</name>
    <dbReference type="NCBI Taxonomy" id="1245417"/>
    <lineage>
        <taxon>Bacteria</taxon>
        <taxon>Pseudomonadati</taxon>
        <taxon>Pseudomonadota</taxon>
        <taxon>Betaproteobacteria</taxon>
        <taxon>Burkholderiales</taxon>
        <taxon>Burkholderiaceae</taxon>
        <taxon>Paraburkholderia</taxon>
    </lineage>
</organism>
<dbReference type="InterPro" id="IPR000399">
    <property type="entry name" value="TPP-bd_CS"/>
</dbReference>
<dbReference type="Proteomes" id="UP001629392">
    <property type="component" value="Unassembled WGS sequence"/>
</dbReference>
<dbReference type="InterPro" id="IPR012001">
    <property type="entry name" value="Thiamin_PyroP_enz_TPP-bd_dom"/>
</dbReference>
<feature type="domain" description="Thiamine pyrophosphate enzyme TPP-binding" evidence="5">
    <location>
        <begin position="404"/>
        <end position="549"/>
    </location>
</feature>
<keyword evidence="2 3" id="KW-0786">Thiamine pyrophosphate</keyword>
<dbReference type="EMBL" id="JAQQCL010000021">
    <property type="protein sequence ID" value="MFM0719476.1"/>
    <property type="molecule type" value="Genomic_DNA"/>
</dbReference>
<dbReference type="EC" id="4.1.1.7" evidence="7"/>
<evidence type="ECO:0000256" key="2">
    <source>
        <dbReference type="ARBA" id="ARBA00023052"/>
    </source>
</evidence>
<evidence type="ECO:0000259" key="4">
    <source>
        <dbReference type="Pfam" id="PF00205"/>
    </source>
</evidence>
<dbReference type="RefSeq" id="WP_408145816.1">
    <property type="nucleotide sequence ID" value="NZ_JAQQCL010000021.1"/>
</dbReference>
<dbReference type="InterPro" id="IPR012000">
    <property type="entry name" value="Thiamin_PyroP_enz_cen_dom"/>
</dbReference>
<dbReference type="Pfam" id="PF00205">
    <property type="entry name" value="TPP_enzyme_M"/>
    <property type="match status" value="1"/>
</dbReference>
<evidence type="ECO:0000259" key="5">
    <source>
        <dbReference type="Pfam" id="PF02775"/>
    </source>
</evidence>
<evidence type="ECO:0000256" key="1">
    <source>
        <dbReference type="ARBA" id="ARBA00007812"/>
    </source>
</evidence>
<evidence type="ECO:0000256" key="3">
    <source>
        <dbReference type="RuleBase" id="RU362132"/>
    </source>
</evidence>
<gene>
    <name evidence="7" type="primary">mdlC</name>
    <name evidence="7" type="ORF">PQQ73_24415</name>
</gene>
<protein>
    <submittedName>
        <fullName evidence="7">Benzoylformate decarboxylase</fullName>
        <ecNumber evidence="7">4.1.1.7</ecNumber>
    </submittedName>
</protein>
<dbReference type="SUPFAM" id="SSF52518">
    <property type="entry name" value="Thiamin diphosphate-binding fold (THDP-binding)"/>
    <property type="match status" value="2"/>
</dbReference>
<comment type="caution">
    <text evidence="7">The sequence shown here is derived from an EMBL/GenBank/DDBJ whole genome shotgun (WGS) entry which is preliminary data.</text>
</comment>
<dbReference type="InterPro" id="IPR029061">
    <property type="entry name" value="THDP-binding"/>
</dbReference>
<dbReference type="NCBIfam" id="NF005485">
    <property type="entry name" value="PRK07092.1"/>
    <property type="match status" value="1"/>
</dbReference>
<reference evidence="7 8" key="1">
    <citation type="journal article" date="2024" name="Chem. Sci.">
        <title>Discovery of megapolipeptins by genome mining of a Burkholderiales bacteria collection.</title>
        <authorList>
            <person name="Paulo B.S."/>
            <person name="Recchia M.J.J."/>
            <person name="Lee S."/>
            <person name="Fergusson C.H."/>
            <person name="Romanowski S.B."/>
            <person name="Hernandez A."/>
            <person name="Krull N."/>
            <person name="Liu D.Y."/>
            <person name="Cavanagh H."/>
            <person name="Bos A."/>
            <person name="Gray C.A."/>
            <person name="Murphy B.T."/>
            <person name="Linington R.G."/>
            <person name="Eustaquio A.S."/>
        </authorList>
    </citation>
    <scope>NUCLEOTIDE SEQUENCE [LARGE SCALE GENOMIC DNA]</scope>
    <source>
        <strain evidence="7 8">RL17-350-BIC-E</strain>
    </source>
</reference>